<dbReference type="RefSeq" id="WP_272650119.1">
    <property type="nucleotide sequence ID" value="NZ_JAZDDG010000002.1"/>
</dbReference>
<evidence type="ECO:0000313" key="2">
    <source>
        <dbReference type="Proteomes" id="UP001356308"/>
    </source>
</evidence>
<evidence type="ECO:0000313" key="1">
    <source>
        <dbReference type="EMBL" id="MEE1975291.1"/>
    </source>
</evidence>
<organism evidence="1 2">
    <name type="scientific">Maribacter cobaltidurans</name>
    <dbReference type="NCBI Taxonomy" id="1178778"/>
    <lineage>
        <taxon>Bacteria</taxon>
        <taxon>Pseudomonadati</taxon>
        <taxon>Bacteroidota</taxon>
        <taxon>Flavobacteriia</taxon>
        <taxon>Flavobacteriales</taxon>
        <taxon>Flavobacteriaceae</taxon>
        <taxon>Maribacter</taxon>
    </lineage>
</organism>
<reference evidence="1 2" key="1">
    <citation type="submission" date="2024-01" db="EMBL/GenBank/DDBJ databases">
        <title>Maribacter spp. originated from different algae showed divergent polysaccharides utilization ability.</title>
        <authorList>
            <person name="Wang H."/>
            <person name="Wu Y."/>
        </authorList>
    </citation>
    <scope>NUCLEOTIDE SEQUENCE [LARGE SCALE GENOMIC DNA]</scope>
    <source>
        <strain evidence="1 2">PR1</strain>
    </source>
</reference>
<protein>
    <submittedName>
        <fullName evidence="1">Uncharacterized protein</fullName>
    </submittedName>
</protein>
<proteinExistence type="predicted"/>
<sequence length="148" mass="17361">MKKLQEFNNSSFFARYKGKIRSPKSNFTAKLVSILSFTLLFMLSFNMSCKENKYTSENDIETKYMSTTNTDPSDKVQEMSRVSREKVIEYLQKLHLISDPMNYKIELTNDELHIDGKRQPDKVHRHIIDNFVQNPKGHLQLTYTVSTD</sequence>
<name>A0ABU7IQR4_9FLAO</name>
<keyword evidence="2" id="KW-1185">Reference proteome</keyword>
<dbReference type="Proteomes" id="UP001356308">
    <property type="component" value="Unassembled WGS sequence"/>
</dbReference>
<comment type="caution">
    <text evidence="1">The sequence shown here is derived from an EMBL/GenBank/DDBJ whole genome shotgun (WGS) entry which is preliminary data.</text>
</comment>
<gene>
    <name evidence="1" type="ORF">V1I91_04385</name>
</gene>
<dbReference type="EMBL" id="JAZDDG010000002">
    <property type="protein sequence ID" value="MEE1975291.1"/>
    <property type="molecule type" value="Genomic_DNA"/>
</dbReference>
<accession>A0ABU7IQR4</accession>